<accession>A0A8H3DSC1</accession>
<comment type="caution">
    <text evidence="2">The sequence shown here is derived from an EMBL/GenBank/DDBJ whole genome shotgun (WGS) entry which is preliminary data.</text>
</comment>
<organism evidence="2 3">
    <name type="scientific">Rhizoctonia solani</name>
    <dbReference type="NCBI Taxonomy" id="456999"/>
    <lineage>
        <taxon>Eukaryota</taxon>
        <taxon>Fungi</taxon>
        <taxon>Dikarya</taxon>
        <taxon>Basidiomycota</taxon>
        <taxon>Agaricomycotina</taxon>
        <taxon>Agaricomycetes</taxon>
        <taxon>Cantharellales</taxon>
        <taxon>Ceratobasidiaceae</taxon>
        <taxon>Rhizoctonia</taxon>
    </lineage>
</organism>
<dbReference type="EMBL" id="CAJMXA010004209">
    <property type="protein sequence ID" value="CAE6537066.1"/>
    <property type="molecule type" value="Genomic_DNA"/>
</dbReference>
<reference evidence="2" key="1">
    <citation type="submission" date="2021-01" db="EMBL/GenBank/DDBJ databases">
        <authorList>
            <person name="Kaushik A."/>
        </authorList>
    </citation>
    <scope>NUCLEOTIDE SEQUENCE</scope>
    <source>
        <strain evidence="2">AG6-10EEA</strain>
    </source>
</reference>
<dbReference type="SUPFAM" id="SSF52540">
    <property type="entry name" value="P-loop containing nucleoside triphosphate hydrolases"/>
    <property type="match status" value="1"/>
</dbReference>
<proteinExistence type="predicted"/>
<dbReference type="InterPro" id="IPR027417">
    <property type="entry name" value="P-loop_NTPase"/>
</dbReference>
<feature type="region of interest" description="Disordered" evidence="1">
    <location>
        <begin position="42"/>
        <end position="73"/>
    </location>
</feature>
<dbReference type="Proteomes" id="UP000663853">
    <property type="component" value="Unassembled WGS sequence"/>
</dbReference>
<evidence type="ECO:0008006" key="4">
    <source>
        <dbReference type="Google" id="ProtNLM"/>
    </source>
</evidence>
<dbReference type="Gene3D" id="3.40.50.300">
    <property type="entry name" value="P-loop containing nucleotide triphosphate hydrolases"/>
    <property type="match status" value="1"/>
</dbReference>
<feature type="compositionally biased region" description="Polar residues" evidence="1">
    <location>
        <begin position="49"/>
        <end position="59"/>
    </location>
</feature>
<evidence type="ECO:0000256" key="1">
    <source>
        <dbReference type="SAM" id="MobiDB-lite"/>
    </source>
</evidence>
<gene>
    <name evidence="2" type="ORF">RDB_LOCUS182715</name>
</gene>
<evidence type="ECO:0000313" key="2">
    <source>
        <dbReference type="EMBL" id="CAE6537066.1"/>
    </source>
</evidence>
<evidence type="ECO:0000313" key="3">
    <source>
        <dbReference type="Proteomes" id="UP000663853"/>
    </source>
</evidence>
<name>A0A8H3DSC1_9AGAM</name>
<dbReference type="AlphaFoldDB" id="A0A8H3DSC1"/>
<protein>
    <recommendedName>
        <fullName evidence="4">DEAD/DEAH box helicase domain-containing protein</fullName>
    </recommendedName>
</protein>
<sequence>MPNSSRERKSRDKALKEAAKALSVAAKSLALASDALSRLYDTDEEGDNAAQTDSSSISAENEVHLLPHTPPKPIINYEDSDDEYMILAREVISATALAMDKAPEIQSSTEENKSMWSEMQNNLGSVEILGKGDTESESARTANERPILSGSKYISGLGHISYPKSGSQISSDEVYSRGPTNLDAAVAAPAPKSWAHLAMAANSSGWGMASAAAQGLDPRPGVEQSFANLKNRWATPTELQNKVLRPLRTGSDILLSHGNLKSHTHAILAHCVQTLKKERRASDSVGVISVLVIVPQQTTGRLYLQFANELLNDFSLLHKALLLPGGGSDVVAEAERMSTERIDILISSPRVFINHVNGNTNLPSHLSRIRFIIYAGAHELTRNDTFLSFQFNMIKKRMPTRAKSPRQIIIASSHTDDNIQVFASRGLAPGYATIHGDVSDDDLRLDSWDDFLKP</sequence>